<name>A0A8S4MPG4_BRALA</name>
<comment type="caution">
    <text evidence="1">The sequence shown here is derived from an EMBL/GenBank/DDBJ whole genome shotgun (WGS) entry which is preliminary data.</text>
</comment>
<dbReference type="Proteomes" id="UP000838412">
    <property type="component" value="Unassembled WGS sequence"/>
</dbReference>
<dbReference type="OrthoDB" id="5989678at2759"/>
<evidence type="ECO:0000313" key="2">
    <source>
        <dbReference type="Proteomes" id="UP000838412"/>
    </source>
</evidence>
<dbReference type="AlphaFoldDB" id="A0A8S4MPG4"/>
<proteinExistence type="predicted"/>
<dbReference type="EMBL" id="CAKMNS010000454">
    <property type="protein sequence ID" value="CAH1277736.1"/>
    <property type="molecule type" value="Genomic_DNA"/>
</dbReference>
<gene>
    <name evidence="1" type="primary">Hypp9773</name>
    <name evidence="1" type="ORF">BLAG_LOCUS26439</name>
</gene>
<protein>
    <submittedName>
        <fullName evidence="1">Hypp9773 protein</fullName>
    </submittedName>
</protein>
<evidence type="ECO:0000313" key="1">
    <source>
        <dbReference type="EMBL" id="CAH1277736.1"/>
    </source>
</evidence>
<accession>A0A8S4MPG4</accession>
<organism evidence="1 2">
    <name type="scientific">Branchiostoma lanceolatum</name>
    <name type="common">Common lancelet</name>
    <name type="synonym">Amphioxus lanceolatum</name>
    <dbReference type="NCBI Taxonomy" id="7740"/>
    <lineage>
        <taxon>Eukaryota</taxon>
        <taxon>Metazoa</taxon>
        <taxon>Chordata</taxon>
        <taxon>Cephalochordata</taxon>
        <taxon>Leptocardii</taxon>
        <taxon>Amphioxiformes</taxon>
        <taxon>Branchiostomatidae</taxon>
        <taxon>Branchiostoma</taxon>
    </lineage>
</organism>
<keyword evidence="2" id="KW-1185">Reference proteome</keyword>
<reference evidence="1" key="1">
    <citation type="submission" date="2022-01" db="EMBL/GenBank/DDBJ databases">
        <authorList>
            <person name="Braso-Vives M."/>
        </authorList>
    </citation>
    <scope>NUCLEOTIDE SEQUENCE</scope>
</reference>
<sequence length="107" mass="12791">MRKRTSWMHPRSKHWHLIDFVITRKRDRQDVKVSKAMCGAECWTDHRLVVSKVKLRIQPKRRPQGQKTCKRLDTAKLKQEETATRLASDLHSKLKDLHIGEEDDWSY</sequence>